<keyword evidence="4 7" id="KW-0812">Transmembrane</keyword>
<feature type="transmembrane region" description="Helical" evidence="7">
    <location>
        <begin position="288"/>
        <end position="308"/>
    </location>
</feature>
<feature type="domain" description="Major facilitator superfamily (MFS) profile" evidence="8">
    <location>
        <begin position="25"/>
        <end position="400"/>
    </location>
</feature>
<dbReference type="PANTHER" id="PTHR23517:SF13">
    <property type="entry name" value="MAJOR FACILITATOR SUPERFAMILY MFS_1"/>
    <property type="match status" value="1"/>
</dbReference>
<evidence type="ECO:0000256" key="6">
    <source>
        <dbReference type="ARBA" id="ARBA00023136"/>
    </source>
</evidence>
<keyword evidence="2" id="KW-0813">Transport</keyword>
<comment type="caution">
    <text evidence="9">The sequence shown here is derived from an EMBL/GenBank/DDBJ whole genome shotgun (WGS) entry which is preliminary data.</text>
</comment>
<evidence type="ECO:0000259" key="8">
    <source>
        <dbReference type="PROSITE" id="PS50850"/>
    </source>
</evidence>
<dbReference type="InterPro" id="IPR036259">
    <property type="entry name" value="MFS_trans_sf"/>
</dbReference>
<evidence type="ECO:0000256" key="2">
    <source>
        <dbReference type="ARBA" id="ARBA00022448"/>
    </source>
</evidence>
<feature type="transmembrane region" description="Helical" evidence="7">
    <location>
        <begin position="152"/>
        <end position="173"/>
    </location>
</feature>
<feature type="transmembrane region" description="Helical" evidence="7">
    <location>
        <begin position="26"/>
        <end position="44"/>
    </location>
</feature>
<keyword evidence="10" id="KW-1185">Reference proteome</keyword>
<accession>A0A6N8IY68</accession>
<feature type="transmembrane region" description="Helical" evidence="7">
    <location>
        <begin position="351"/>
        <end position="373"/>
    </location>
</feature>
<dbReference type="Pfam" id="PF07690">
    <property type="entry name" value="MFS_1"/>
    <property type="match status" value="1"/>
</dbReference>
<dbReference type="EMBL" id="WSEL01000009">
    <property type="protein sequence ID" value="MVQ31592.1"/>
    <property type="molecule type" value="Genomic_DNA"/>
</dbReference>
<comment type="subcellular location">
    <subcellularLocation>
        <location evidence="1">Cell membrane</location>
        <topology evidence="1">Multi-pass membrane protein</topology>
    </subcellularLocation>
</comment>
<proteinExistence type="predicted"/>
<dbReference type="PROSITE" id="PS00216">
    <property type="entry name" value="SUGAR_TRANSPORT_1"/>
    <property type="match status" value="1"/>
</dbReference>
<dbReference type="SUPFAM" id="SSF103473">
    <property type="entry name" value="MFS general substrate transporter"/>
    <property type="match status" value="1"/>
</dbReference>
<feature type="transmembrane region" description="Helical" evidence="7">
    <location>
        <begin position="92"/>
        <end position="110"/>
    </location>
</feature>
<evidence type="ECO:0000256" key="3">
    <source>
        <dbReference type="ARBA" id="ARBA00022475"/>
    </source>
</evidence>
<evidence type="ECO:0000256" key="5">
    <source>
        <dbReference type="ARBA" id="ARBA00022989"/>
    </source>
</evidence>
<keyword evidence="3" id="KW-1003">Cell membrane</keyword>
<feature type="transmembrane region" description="Helical" evidence="7">
    <location>
        <begin position="56"/>
        <end position="80"/>
    </location>
</feature>
<feature type="transmembrane region" description="Helical" evidence="7">
    <location>
        <begin position="259"/>
        <end position="281"/>
    </location>
</feature>
<feature type="transmembrane region" description="Helical" evidence="7">
    <location>
        <begin position="122"/>
        <end position="140"/>
    </location>
</feature>
<keyword evidence="5 7" id="KW-1133">Transmembrane helix</keyword>
<gene>
    <name evidence="9" type="ORF">GON04_19195</name>
</gene>
<evidence type="ECO:0000313" key="10">
    <source>
        <dbReference type="Proteomes" id="UP000469385"/>
    </source>
</evidence>
<dbReference type="AlphaFoldDB" id="A0A6N8IY68"/>
<dbReference type="InterPro" id="IPR011701">
    <property type="entry name" value="MFS"/>
</dbReference>
<evidence type="ECO:0000313" key="9">
    <source>
        <dbReference type="EMBL" id="MVQ31592.1"/>
    </source>
</evidence>
<feature type="transmembrane region" description="Helical" evidence="7">
    <location>
        <begin position="179"/>
        <end position="198"/>
    </location>
</feature>
<dbReference type="InterPro" id="IPR020846">
    <property type="entry name" value="MFS_dom"/>
</dbReference>
<dbReference type="PANTHER" id="PTHR23517">
    <property type="entry name" value="RESISTANCE PROTEIN MDTM, PUTATIVE-RELATED-RELATED"/>
    <property type="match status" value="1"/>
</dbReference>
<keyword evidence="6 7" id="KW-0472">Membrane</keyword>
<protein>
    <submittedName>
        <fullName evidence="9">MFS transporter</fullName>
    </submittedName>
</protein>
<feature type="transmembrane region" description="Helical" evidence="7">
    <location>
        <begin position="314"/>
        <end position="339"/>
    </location>
</feature>
<dbReference type="InterPro" id="IPR005829">
    <property type="entry name" value="Sugar_transporter_CS"/>
</dbReference>
<dbReference type="RefSeq" id="WP_157399626.1">
    <property type="nucleotide sequence ID" value="NZ_WSEL01000009.1"/>
</dbReference>
<evidence type="ECO:0000256" key="1">
    <source>
        <dbReference type="ARBA" id="ARBA00004651"/>
    </source>
</evidence>
<dbReference type="GO" id="GO:0005886">
    <property type="term" value="C:plasma membrane"/>
    <property type="evidence" value="ECO:0007669"/>
    <property type="project" value="UniProtKB-SubCell"/>
</dbReference>
<dbReference type="InterPro" id="IPR050171">
    <property type="entry name" value="MFS_Transporters"/>
</dbReference>
<evidence type="ECO:0000256" key="7">
    <source>
        <dbReference type="SAM" id="Phobius"/>
    </source>
</evidence>
<name>A0A6N8IY68_9BURK</name>
<dbReference type="Gene3D" id="1.20.1250.20">
    <property type="entry name" value="MFS general substrate transporter like domains"/>
    <property type="match status" value="1"/>
</dbReference>
<feature type="transmembrane region" description="Helical" evidence="7">
    <location>
        <begin position="379"/>
        <end position="399"/>
    </location>
</feature>
<dbReference type="PROSITE" id="PS50850">
    <property type="entry name" value="MFS"/>
    <property type="match status" value="1"/>
</dbReference>
<organism evidence="9 10">
    <name type="scientific">Ramlibacter pinisoli</name>
    <dbReference type="NCBI Taxonomy" id="2682844"/>
    <lineage>
        <taxon>Bacteria</taxon>
        <taxon>Pseudomonadati</taxon>
        <taxon>Pseudomonadota</taxon>
        <taxon>Betaproteobacteria</taxon>
        <taxon>Burkholderiales</taxon>
        <taxon>Comamonadaceae</taxon>
        <taxon>Ramlibacter</taxon>
    </lineage>
</organism>
<dbReference type="Proteomes" id="UP000469385">
    <property type="component" value="Unassembled WGS sequence"/>
</dbReference>
<dbReference type="GO" id="GO:0022857">
    <property type="term" value="F:transmembrane transporter activity"/>
    <property type="evidence" value="ECO:0007669"/>
    <property type="project" value="InterPro"/>
</dbReference>
<sequence length="424" mass="42909">MTCPAATVDALPASVSRPRFTLSRPASFLLLGSITLSFLAGASAPTPLYPVYQRLWGFSAIEVAAVFASYAVVLLATLLVTGRLSDHIGRRPVVIAAALLQLVAMGVFAAADSVAALYAGRILQGIATGAAVAALGAGMLDFDPTRGTMANAVAPALGTATGALLSGLMVRYLPQPTHLVYALLAAVYLLQAVGVWLMPEPVRRRPGALASLRPRLAAPQATRGALRAAVPILVAGWSVAGFYASLVPALVRKTFGLDASLAGGVALFMLAGSAAVAVVLLRKASEQRLMTIGAAALLAGMAGVLAALEVESMAAFFAATVLTGIGFGSGFQGGVRAVLAPASAAERAGVLAVVFVVSYLSMGLPAVAAGFVAARSGNLLGTAIGFAAVVIALALLATVRATGAISALRARKVPSLRTRRERTA</sequence>
<evidence type="ECO:0000256" key="4">
    <source>
        <dbReference type="ARBA" id="ARBA00022692"/>
    </source>
</evidence>
<reference evidence="9 10" key="1">
    <citation type="submission" date="2019-12" db="EMBL/GenBank/DDBJ databases">
        <authorList>
            <person name="Huq M.A."/>
        </authorList>
    </citation>
    <scope>NUCLEOTIDE SEQUENCE [LARGE SCALE GENOMIC DNA]</scope>
    <source>
        <strain evidence="9 10">MAH-25</strain>
    </source>
</reference>
<feature type="transmembrane region" description="Helical" evidence="7">
    <location>
        <begin position="225"/>
        <end position="247"/>
    </location>
</feature>